<protein>
    <submittedName>
        <fullName evidence="2">Uncharacterized protein</fullName>
    </submittedName>
</protein>
<keyword evidence="3" id="KW-1185">Reference proteome</keyword>
<evidence type="ECO:0000313" key="3">
    <source>
        <dbReference type="Proteomes" id="UP000553632"/>
    </source>
</evidence>
<gene>
    <name evidence="2" type="ORF">FOZ63_014793</name>
</gene>
<evidence type="ECO:0000313" key="2">
    <source>
        <dbReference type="EMBL" id="KAF4725361.1"/>
    </source>
</evidence>
<reference evidence="2 3" key="1">
    <citation type="submission" date="2020-04" db="EMBL/GenBank/DDBJ databases">
        <title>Perkinsus olseni comparative genomics.</title>
        <authorList>
            <person name="Bogema D.R."/>
        </authorList>
    </citation>
    <scope>NUCLEOTIDE SEQUENCE [LARGE SCALE GENOMIC DNA]</scope>
    <source>
        <strain evidence="2 3">ATCC PRA-207</strain>
    </source>
</reference>
<dbReference type="Proteomes" id="UP000553632">
    <property type="component" value="Unassembled WGS sequence"/>
</dbReference>
<proteinExistence type="predicted"/>
<comment type="caution">
    <text evidence="2">The sequence shown here is derived from an EMBL/GenBank/DDBJ whole genome shotgun (WGS) entry which is preliminary data.</text>
</comment>
<evidence type="ECO:0000256" key="1">
    <source>
        <dbReference type="SAM" id="MobiDB-lite"/>
    </source>
</evidence>
<feature type="region of interest" description="Disordered" evidence="1">
    <location>
        <begin position="25"/>
        <end position="58"/>
    </location>
</feature>
<name>A0A7J6RY59_PEROL</name>
<dbReference type="AlphaFoldDB" id="A0A7J6RY59"/>
<dbReference type="EMBL" id="JABANO010022314">
    <property type="protein sequence ID" value="KAF4725361.1"/>
    <property type="molecule type" value="Genomic_DNA"/>
</dbReference>
<accession>A0A7J6RY59</accession>
<organism evidence="2 3">
    <name type="scientific">Perkinsus olseni</name>
    <name type="common">Perkinsus atlanticus</name>
    <dbReference type="NCBI Taxonomy" id="32597"/>
    <lineage>
        <taxon>Eukaryota</taxon>
        <taxon>Sar</taxon>
        <taxon>Alveolata</taxon>
        <taxon>Perkinsozoa</taxon>
        <taxon>Perkinsea</taxon>
        <taxon>Perkinsida</taxon>
        <taxon>Perkinsidae</taxon>
        <taxon>Perkinsus</taxon>
    </lineage>
</organism>
<feature type="non-terminal residue" evidence="2">
    <location>
        <position position="1"/>
    </location>
</feature>
<sequence>MPFCLRAVKRVPRFKPNRATASLIPQASDVVSSSSSREPQQMLLPPPSELTTKDEEPSSEILLRDPTLKGIIESTRGKVEAIELFSASMLKNPFNTADSLVKIKEAALRQDPTKTYLQVAALERSLSASSNLDSQWGGQLIRRTLHQELNAAYAHAHGKYPDDPAAAVSVVTREEMVGIIDHVYNEYNESGVAGEWIHSVDKAIPPDINDWLLFDDRTKYNEKAVYHRVYRSPTCMRV</sequence>